<protein>
    <submittedName>
        <fullName evidence="1">Uncharacterized protein</fullName>
    </submittedName>
</protein>
<sequence>MPRLKNQFADALATLASMVKLPLGVKLCPILIEQRDCPAYQYVTVIDDIDDGLSWYHDIWNFVERGEYPAEASKKDQLALRRLAAQYNIYGGKLYRRSHCGMHKLCVSGAEASRIMEEIHEGKLPAGVILRCDEICDEIETSGCPVMN</sequence>
<reference evidence="1" key="1">
    <citation type="submission" date="2022-02" db="EMBL/GenBank/DDBJ databases">
        <title>Plant Genome Project.</title>
        <authorList>
            <person name="Zhang R.-G."/>
        </authorList>
    </citation>
    <scope>NUCLEOTIDE SEQUENCE</scope>
    <source>
        <strain evidence="1">AT1</strain>
    </source>
</reference>
<gene>
    <name evidence="1" type="ORF">RHMOL_Rhmol11G0030500</name>
</gene>
<keyword evidence="2" id="KW-1185">Reference proteome</keyword>
<evidence type="ECO:0000313" key="1">
    <source>
        <dbReference type="EMBL" id="KAI8530117.1"/>
    </source>
</evidence>
<accession>A0ACC0LP08</accession>
<organism evidence="1 2">
    <name type="scientific">Rhododendron molle</name>
    <name type="common">Chinese azalea</name>
    <name type="synonym">Azalea mollis</name>
    <dbReference type="NCBI Taxonomy" id="49168"/>
    <lineage>
        <taxon>Eukaryota</taxon>
        <taxon>Viridiplantae</taxon>
        <taxon>Streptophyta</taxon>
        <taxon>Embryophyta</taxon>
        <taxon>Tracheophyta</taxon>
        <taxon>Spermatophyta</taxon>
        <taxon>Magnoliopsida</taxon>
        <taxon>eudicotyledons</taxon>
        <taxon>Gunneridae</taxon>
        <taxon>Pentapetalae</taxon>
        <taxon>asterids</taxon>
        <taxon>Ericales</taxon>
        <taxon>Ericaceae</taxon>
        <taxon>Ericoideae</taxon>
        <taxon>Rhodoreae</taxon>
        <taxon>Rhododendron</taxon>
    </lineage>
</organism>
<comment type="caution">
    <text evidence="1">The sequence shown here is derived from an EMBL/GenBank/DDBJ whole genome shotgun (WGS) entry which is preliminary data.</text>
</comment>
<name>A0ACC0LP08_RHOML</name>
<evidence type="ECO:0000313" key="2">
    <source>
        <dbReference type="Proteomes" id="UP001062846"/>
    </source>
</evidence>
<dbReference type="EMBL" id="CM046398">
    <property type="protein sequence ID" value="KAI8530117.1"/>
    <property type="molecule type" value="Genomic_DNA"/>
</dbReference>
<proteinExistence type="predicted"/>
<dbReference type="Proteomes" id="UP001062846">
    <property type="component" value="Chromosome 11"/>
</dbReference>